<evidence type="ECO:0000256" key="4">
    <source>
        <dbReference type="ARBA" id="ARBA00023136"/>
    </source>
</evidence>
<feature type="transmembrane region" description="Helical" evidence="5">
    <location>
        <begin position="20"/>
        <end position="42"/>
    </location>
</feature>
<evidence type="ECO:0000313" key="7">
    <source>
        <dbReference type="EMBL" id="QWG09695.1"/>
    </source>
</evidence>
<keyword evidence="2 5" id="KW-0812">Transmembrane</keyword>
<proteinExistence type="predicted"/>
<evidence type="ECO:0000256" key="5">
    <source>
        <dbReference type="SAM" id="Phobius"/>
    </source>
</evidence>
<dbReference type="PANTHER" id="PTHR11814">
    <property type="entry name" value="SULFATE TRANSPORTER"/>
    <property type="match status" value="1"/>
</dbReference>
<feature type="transmembrane region" description="Helical" evidence="5">
    <location>
        <begin position="181"/>
        <end position="201"/>
    </location>
</feature>
<feature type="transmembrane region" description="Helical" evidence="5">
    <location>
        <begin position="282"/>
        <end position="305"/>
    </location>
</feature>
<feature type="domain" description="SLC26A/SulP transporter" evidence="6">
    <location>
        <begin position="13"/>
        <end position="362"/>
    </location>
</feature>
<dbReference type="InterPro" id="IPR001902">
    <property type="entry name" value="SLC26A/SulP_fam"/>
</dbReference>
<feature type="transmembrane region" description="Helical" evidence="5">
    <location>
        <begin position="243"/>
        <end position="261"/>
    </location>
</feature>
<keyword evidence="4 5" id="KW-0472">Membrane</keyword>
<feature type="transmembrane region" description="Helical" evidence="5">
    <location>
        <begin position="325"/>
        <end position="354"/>
    </location>
</feature>
<feature type="transmembrane region" description="Helical" evidence="5">
    <location>
        <begin position="118"/>
        <end position="136"/>
    </location>
</feature>
<comment type="subcellular location">
    <subcellularLocation>
        <location evidence="1">Membrane</location>
        <topology evidence="1">Multi-pass membrane protein</topology>
    </subcellularLocation>
</comment>
<evidence type="ECO:0000256" key="1">
    <source>
        <dbReference type="ARBA" id="ARBA00004141"/>
    </source>
</evidence>
<feature type="transmembrane region" description="Helical" evidence="5">
    <location>
        <begin position="374"/>
        <end position="407"/>
    </location>
</feature>
<dbReference type="EMBL" id="CP076129">
    <property type="protein sequence ID" value="QWG09695.1"/>
    <property type="molecule type" value="Genomic_DNA"/>
</dbReference>
<gene>
    <name evidence="7" type="ORF">KM029_24130</name>
</gene>
<accession>A0ABX8H3G9</accession>
<protein>
    <submittedName>
        <fullName evidence="7">SulP family inorganic anion transporter</fullName>
    </submittedName>
</protein>
<evidence type="ECO:0000256" key="2">
    <source>
        <dbReference type="ARBA" id="ARBA00022692"/>
    </source>
</evidence>
<evidence type="ECO:0000313" key="8">
    <source>
        <dbReference type="Proteomes" id="UP000682802"/>
    </source>
</evidence>
<dbReference type="Proteomes" id="UP000682802">
    <property type="component" value="Chromosome 2"/>
</dbReference>
<dbReference type="InterPro" id="IPR011547">
    <property type="entry name" value="SLC26A/SulP_dom"/>
</dbReference>
<keyword evidence="8" id="KW-1185">Reference proteome</keyword>
<dbReference type="RefSeq" id="WP_144076363.1">
    <property type="nucleotide sequence ID" value="NZ_CP076129.1"/>
</dbReference>
<feature type="transmembrane region" description="Helical" evidence="5">
    <location>
        <begin position="148"/>
        <end position="169"/>
    </location>
</feature>
<evidence type="ECO:0000259" key="6">
    <source>
        <dbReference type="Pfam" id="PF00916"/>
    </source>
</evidence>
<feature type="transmembrane region" description="Helical" evidence="5">
    <location>
        <begin position="49"/>
        <end position="77"/>
    </location>
</feature>
<keyword evidence="3 5" id="KW-1133">Transmembrane helix</keyword>
<reference evidence="7 8" key="1">
    <citation type="submission" date="2021-05" db="EMBL/GenBank/DDBJ databases">
        <title>Comparative genomic studies on the polysaccharide-degrading batcterial strains of the Flammeovirga genus.</title>
        <authorList>
            <person name="Zewei F."/>
            <person name="Zheng Z."/>
            <person name="Yu L."/>
            <person name="Ruyue G."/>
            <person name="Yanhong M."/>
            <person name="Yuanyuan C."/>
            <person name="Jingyan G."/>
            <person name="Wenjun H."/>
        </authorList>
    </citation>
    <scope>NUCLEOTIDE SEQUENCE [LARGE SCALE GENOMIC DNA]</scope>
    <source>
        <strain evidence="7 8">YS10</strain>
    </source>
</reference>
<sequence>MSNEKDSVLSNVKHDFPASIVVFLVAMPLCLGVALASGAPLFSGIISGVVGGVIVASLSGSSLGVSGPAAGLAVIVLHSIESLGSFESFLLAVVIAGAFQVVLGVIKAGVIGYYFPSSVIKGMLAGIGINIIIQQIPNALGVASFSGINLADICVGTTILTLVSVAILLLWDTKTIKGNKYLKLIPGPLLVVAFGIFYELMTVGNPVFGLKTDQLVAIPITNSFSGFMSNFSMPDFSMITNPQIYTIALTMAVVASLETLLSTEAADKLDPQKRRTPMNRELIAQGVGNMISGLIGGLPITQVIVRSSANIQSGGKTKLSAIMHGVMLLVCVVSIPAILDLIPLACLAAILLVVGFKLSKPAIYIAMYNKGWALFIPFVITILGVVFSDLLHGIVLGLAVSVFEIIWNNLNESCDVSIVDDESIDRDRPMRIELPHQVSFLNKANIISTLEKIPHNTKVVIDATHNKTVHIDVLDIIEEFLKTDAIDKNISASINYPQIVTKV</sequence>
<name>A0ABX8H3G9_9BACT</name>
<dbReference type="Pfam" id="PF00916">
    <property type="entry name" value="Sulfate_transp"/>
    <property type="match status" value="1"/>
</dbReference>
<organism evidence="7 8">
    <name type="scientific">Flammeovirga kamogawensis</name>
    <dbReference type="NCBI Taxonomy" id="373891"/>
    <lineage>
        <taxon>Bacteria</taxon>
        <taxon>Pseudomonadati</taxon>
        <taxon>Bacteroidota</taxon>
        <taxon>Cytophagia</taxon>
        <taxon>Cytophagales</taxon>
        <taxon>Flammeovirgaceae</taxon>
        <taxon>Flammeovirga</taxon>
    </lineage>
</organism>
<evidence type="ECO:0000256" key="3">
    <source>
        <dbReference type="ARBA" id="ARBA00022989"/>
    </source>
</evidence>
<feature type="transmembrane region" description="Helical" evidence="5">
    <location>
        <begin position="89"/>
        <end position="106"/>
    </location>
</feature>